<organism evidence="1">
    <name type="scientific">Siphoviridae sp. ctGQT3</name>
    <dbReference type="NCBI Taxonomy" id="2825412"/>
    <lineage>
        <taxon>Viruses</taxon>
        <taxon>Duplodnaviria</taxon>
        <taxon>Heunggongvirae</taxon>
        <taxon>Uroviricota</taxon>
        <taxon>Caudoviricetes</taxon>
    </lineage>
</organism>
<accession>A0A8S5UE32</accession>
<dbReference type="EMBL" id="BK016071">
    <property type="protein sequence ID" value="DAF92729.1"/>
    <property type="molecule type" value="Genomic_DNA"/>
</dbReference>
<name>A0A8S5UE32_9CAUD</name>
<protein>
    <submittedName>
        <fullName evidence="1">Uncharacterized protein</fullName>
    </submittedName>
</protein>
<evidence type="ECO:0000313" key="1">
    <source>
        <dbReference type="EMBL" id="DAF92729.1"/>
    </source>
</evidence>
<reference evidence="1" key="1">
    <citation type="journal article" date="2021" name="Proc. Natl. Acad. Sci. U.S.A.">
        <title>A Catalog of Tens of Thousands of Viruses from Human Metagenomes Reveals Hidden Associations with Chronic Diseases.</title>
        <authorList>
            <person name="Tisza M.J."/>
            <person name="Buck C.B."/>
        </authorList>
    </citation>
    <scope>NUCLEOTIDE SEQUENCE</scope>
    <source>
        <strain evidence="1">CtGQT3</strain>
    </source>
</reference>
<sequence>MIVSDFLIVDGIKFNIHVKTGVKRTADFLYKYANRLQTGWLESELIGVYFNYSNISFEKQTDKNYNEYNSLYDKLTEPNEEHTITIANFTFQAYFANVSDEIYSYKNGRAYFKNLTVEFKAVGPART</sequence>
<proteinExistence type="predicted"/>